<gene>
    <name evidence="1" type="ORF">ASILVAE211_03390</name>
</gene>
<keyword evidence="2" id="KW-1185">Reference proteome</keyword>
<dbReference type="Proteomes" id="UP000708298">
    <property type="component" value="Unassembled WGS sequence"/>
</dbReference>
<evidence type="ECO:0000313" key="2">
    <source>
        <dbReference type="Proteomes" id="UP000708298"/>
    </source>
</evidence>
<name>A0A964DXT1_9PROT</name>
<evidence type="ECO:0000313" key="1">
    <source>
        <dbReference type="EMBL" id="MCB8874214.1"/>
    </source>
</evidence>
<dbReference type="EMBL" id="JAESVB010000001">
    <property type="protein sequence ID" value="MCB8874214.1"/>
    <property type="molecule type" value="Genomic_DNA"/>
</dbReference>
<protein>
    <submittedName>
        <fullName evidence="1">Uncharacterized protein</fullName>
    </submittedName>
</protein>
<reference evidence="1" key="1">
    <citation type="journal article" date="2021" name="Microorganisms">
        <title>Acidisoma silvae sp. nov. and Acidisomacellulosilytica sp. nov., Two Acidophilic Bacteria Isolated from Decaying Wood, Hydrolyzing Cellulose and Producing Poly-3-hydroxybutyrate.</title>
        <authorList>
            <person name="Mieszkin S."/>
            <person name="Pouder E."/>
            <person name="Uroz S."/>
            <person name="Simon-Colin C."/>
            <person name="Alain K."/>
        </authorList>
    </citation>
    <scope>NUCLEOTIDE SEQUENCE</scope>
    <source>
        <strain evidence="1">HW T2.11</strain>
    </source>
</reference>
<dbReference type="AlphaFoldDB" id="A0A964DXT1"/>
<proteinExistence type="predicted"/>
<sequence length="81" mass="9176">MSDAPDNLVLELLRAIRAENARTNEILTEHGHRLARIEIGMAGLRRDQASDAEAVALMGLRFDRVDERLDRIERRLGLIEA</sequence>
<organism evidence="1 2">
    <name type="scientific">Acidisoma silvae</name>
    <dbReference type="NCBI Taxonomy" id="2802396"/>
    <lineage>
        <taxon>Bacteria</taxon>
        <taxon>Pseudomonadati</taxon>
        <taxon>Pseudomonadota</taxon>
        <taxon>Alphaproteobacteria</taxon>
        <taxon>Acetobacterales</taxon>
        <taxon>Acidocellaceae</taxon>
        <taxon>Acidisoma</taxon>
    </lineage>
</organism>
<reference evidence="1" key="2">
    <citation type="submission" date="2021-01" db="EMBL/GenBank/DDBJ databases">
        <authorList>
            <person name="Mieszkin S."/>
            <person name="Pouder E."/>
            <person name="Alain K."/>
        </authorList>
    </citation>
    <scope>NUCLEOTIDE SEQUENCE</scope>
    <source>
        <strain evidence="1">HW T2.11</strain>
    </source>
</reference>
<accession>A0A964DXT1</accession>
<dbReference type="RefSeq" id="WP_227319862.1">
    <property type="nucleotide sequence ID" value="NZ_JAESVB010000001.1"/>
</dbReference>
<comment type="caution">
    <text evidence="1">The sequence shown here is derived from an EMBL/GenBank/DDBJ whole genome shotgun (WGS) entry which is preliminary data.</text>
</comment>